<dbReference type="EMBL" id="GEDG01020713">
    <property type="protein sequence ID" value="JAP18900.1"/>
    <property type="molecule type" value="Transcribed_RNA"/>
</dbReference>
<sequence>MKKLPSISKAFHVSKTDFYFKLLFIFSYIYLLLTFLLSVFTGTPEMLPIEAIRIRFELYSHSLLYIIDDKQI</sequence>
<accession>A0A0V0HF79</accession>
<keyword evidence="1" id="KW-0812">Transmembrane</keyword>
<keyword evidence="1" id="KW-0472">Membrane</keyword>
<dbReference type="AlphaFoldDB" id="A0A0V0HF79"/>
<name>A0A0V0HF79_SOLCH</name>
<reference evidence="2" key="1">
    <citation type="submission" date="2015-12" db="EMBL/GenBank/DDBJ databases">
        <title>Gene expression during late stages of embryo sac development: a critical building block for successful pollen-pistil interactions.</title>
        <authorList>
            <person name="Liu Y."/>
            <person name="Joly V."/>
            <person name="Sabar M."/>
            <person name="Matton D.P."/>
        </authorList>
    </citation>
    <scope>NUCLEOTIDE SEQUENCE</scope>
</reference>
<feature type="transmembrane region" description="Helical" evidence="1">
    <location>
        <begin position="20"/>
        <end position="40"/>
    </location>
</feature>
<evidence type="ECO:0000313" key="2">
    <source>
        <dbReference type="EMBL" id="JAP18900.1"/>
    </source>
</evidence>
<evidence type="ECO:0000256" key="1">
    <source>
        <dbReference type="SAM" id="Phobius"/>
    </source>
</evidence>
<proteinExistence type="predicted"/>
<protein>
    <submittedName>
        <fullName evidence="2">Putative ovule protein</fullName>
    </submittedName>
</protein>
<keyword evidence="1" id="KW-1133">Transmembrane helix</keyword>
<organism evidence="2">
    <name type="scientific">Solanum chacoense</name>
    <name type="common">Chaco potato</name>
    <dbReference type="NCBI Taxonomy" id="4108"/>
    <lineage>
        <taxon>Eukaryota</taxon>
        <taxon>Viridiplantae</taxon>
        <taxon>Streptophyta</taxon>
        <taxon>Embryophyta</taxon>
        <taxon>Tracheophyta</taxon>
        <taxon>Spermatophyta</taxon>
        <taxon>Magnoliopsida</taxon>
        <taxon>eudicotyledons</taxon>
        <taxon>Gunneridae</taxon>
        <taxon>Pentapetalae</taxon>
        <taxon>asterids</taxon>
        <taxon>lamiids</taxon>
        <taxon>Solanales</taxon>
        <taxon>Solanaceae</taxon>
        <taxon>Solanoideae</taxon>
        <taxon>Solaneae</taxon>
        <taxon>Solanum</taxon>
    </lineage>
</organism>
<feature type="non-terminal residue" evidence="2">
    <location>
        <position position="72"/>
    </location>
</feature>